<feature type="transmembrane region" description="Helical" evidence="2">
    <location>
        <begin position="208"/>
        <end position="227"/>
    </location>
</feature>
<keyword evidence="4" id="KW-0645">Protease</keyword>
<dbReference type="GO" id="GO:0004175">
    <property type="term" value="F:endopeptidase activity"/>
    <property type="evidence" value="ECO:0007669"/>
    <property type="project" value="UniProtKB-ARBA"/>
</dbReference>
<evidence type="ECO:0000259" key="3">
    <source>
        <dbReference type="Pfam" id="PF02517"/>
    </source>
</evidence>
<organism evidence="4 5">
    <name type="scientific">Aestuariispira insulae</name>
    <dbReference type="NCBI Taxonomy" id="1461337"/>
    <lineage>
        <taxon>Bacteria</taxon>
        <taxon>Pseudomonadati</taxon>
        <taxon>Pseudomonadota</taxon>
        <taxon>Alphaproteobacteria</taxon>
        <taxon>Rhodospirillales</taxon>
        <taxon>Kiloniellaceae</taxon>
        <taxon>Aestuariispira</taxon>
    </lineage>
</organism>
<keyword evidence="2" id="KW-1133">Transmembrane helix</keyword>
<feature type="transmembrane region" description="Helical" evidence="2">
    <location>
        <begin position="135"/>
        <end position="156"/>
    </location>
</feature>
<feature type="transmembrane region" description="Helical" evidence="2">
    <location>
        <begin position="41"/>
        <end position="70"/>
    </location>
</feature>
<comment type="caution">
    <text evidence="4">The sequence shown here is derived from an EMBL/GenBank/DDBJ whole genome shotgun (WGS) entry which is preliminary data.</text>
</comment>
<accession>A0A3D9HF88</accession>
<keyword evidence="5" id="KW-1185">Reference proteome</keyword>
<dbReference type="InterPro" id="IPR052710">
    <property type="entry name" value="CAAX_protease"/>
</dbReference>
<feature type="transmembrane region" description="Helical" evidence="2">
    <location>
        <begin position="92"/>
        <end position="115"/>
    </location>
</feature>
<keyword evidence="2" id="KW-0472">Membrane</keyword>
<evidence type="ECO:0000256" key="1">
    <source>
        <dbReference type="SAM" id="MobiDB-lite"/>
    </source>
</evidence>
<dbReference type="Pfam" id="PF02517">
    <property type="entry name" value="Rce1-like"/>
    <property type="match status" value="1"/>
</dbReference>
<feature type="compositionally biased region" description="Polar residues" evidence="1">
    <location>
        <begin position="1"/>
        <end position="13"/>
    </location>
</feature>
<dbReference type="PANTHER" id="PTHR36435:SF1">
    <property type="entry name" value="CAAX AMINO TERMINAL PROTEASE FAMILY PROTEIN"/>
    <property type="match status" value="1"/>
</dbReference>
<feature type="transmembrane region" description="Helical" evidence="2">
    <location>
        <begin position="258"/>
        <end position="278"/>
    </location>
</feature>
<dbReference type="GO" id="GO:0006508">
    <property type="term" value="P:proteolysis"/>
    <property type="evidence" value="ECO:0007669"/>
    <property type="project" value="UniProtKB-KW"/>
</dbReference>
<keyword evidence="4" id="KW-0378">Hydrolase</keyword>
<reference evidence="4 5" key="1">
    <citation type="submission" date="2018-07" db="EMBL/GenBank/DDBJ databases">
        <title>Genomic Encyclopedia of Type Strains, Phase III (KMG-III): the genomes of soil and plant-associated and newly described type strains.</title>
        <authorList>
            <person name="Whitman W."/>
        </authorList>
    </citation>
    <scope>NUCLEOTIDE SEQUENCE [LARGE SCALE GENOMIC DNA]</scope>
    <source>
        <strain evidence="4 5">CECT 8488</strain>
    </source>
</reference>
<evidence type="ECO:0000313" key="5">
    <source>
        <dbReference type="Proteomes" id="UP000256845"/>
    </source>
</evidence>
<keyword evidence="2" id="KW-0812">Transmembrane</keyword>
<dbReference type="AlphaFoldDB" id="A0A3D9HF88"/>
<dbReference type="PANTHER" id="PTHR36435">
    <property type="entry name" value="SLR1288 PROTEIN"/>
    <property type="match status" value="1"/>
</dbReference>
<feature type="transmembrane region" description="Helical" evidence="2">
    <location>
        <begin position="233"/>
        <end position="251"/>
    </location>
</feature>
<dbReference type="EMBL" id="QRDW01000008">
    <property type="protein sequence ID" value="RED48148.1"/>
    <property type="molecule type" value="Genomic_DNA"/>
</dbReference>
<proteinExistence type="predicted"/>
<evidence type="ECO:0000256" key="2">
    <source>
        <dbReference type="SAM" id="Phobius"/>
    </source>
</evidence>
<sequence length="326" mass="36577">MTENPTQTENTISGEMDRSSPLATATQSTYLFFLREKRVRWFMVLLSMACAALVYFLLSIVLGAVLVGFFNDSTVLSGNGGWRSMPLADAKAYYILLMLSIIILIPASYLAVRLFQKRGFRSLITVRSRINWRTLAISGLALLLPGLTIFLITTLFTPDDASISFDPVVFWPFFALSIMLIPLQIFAEEIFFRGYLMQSIAAFTRIRLIILAVPALFFALLHFYNPAEAYNDIWAKLSYITVALYIGWLVLKTDSLEASIGLHLAQNILAIVVVSSPFAPALTPTLLEVHDIDTKIEFLSTLALFGLHALILFKGTAIWRRFSPKR</sequence>
<dbReference type="OrthoDB" id="7310853at2"/>
<feature type="transmembrane region" description="Helical" evidence="2">
    <location>
        <begin position="298"/>
        <end position="319"/>
    </location>
</feature>
<feature type="transmembrane region" description="Helical" evidence="2">
    <location>
        <begin position="168"/>
        <end position="187"/>
    </location>
</feature>
<protein>
    <submittedName>
        <fullName evidence="4">CAAX prenyl protease-like protein</fullName>
    </submittedName>
</protein>
<feature type="domain" description="CAAX prenyl protease 2/Lysostaphin resistance protein A-like" evidence="3">
    <location>
        <begin position="172"/>
        <end position="268"/>
    </location>
</feature>
<dbReference type="InterPro" id="IPR003675">
    <property type="entry name" value="Rce1/LyrA-like_dom"/>
</dbReference>
<dbReference type="RefSeq" id="WP_115937766.1">
    <property type="nucleotide sequence ID" value="NZ_QRDW01000008.1"/>
</dbReference>
<name>A0A3D9HF88_9PROT</name>
<dbReference type="Proteomes" id="UP000256845">
    <property type="component" value="Unassembled WGS sequence"/>
</dbReference>
<evidence type="ECO:0000313" key="4">
    <source>
        <dbReference type="EMBL" id="RED48148.1"/>
    </source>
</evidence>
<feature type="region of interest" description="Disordered" evidence="1">
    <location>
        <begin position="1"/>
        <end position="20"/>
    </location>
</feature>
<gene>
    <name evidence="4" type="ORF">DFP90_108167</name>
</gene>
<dbReference type="GO" id="GO:0080120">
    <property type="term" value="P:CAAX-box protein maturation"/>
    <property type="evidence" value="ECO:0007669"/>
    <property type="project" value="UniProtKB-ARBA"/>
</dbReference>